<keyword evidence="2" id="KW-1185">Reference proteome</keyword>
<evidence type="ECO:0000313" key="2">
    <source>
        <dbReference type="Proteomes" id="UP000300879"/>
    </source>
</evidence>
<gene>
    <name evidence="1" type="ORF">E6C60_0451</name>
</gene>
<dbReference type="Proteomes" id="UP000300879">
    <property type="component" value="Chromosome"/>
</dbReference>
<organism evidence="1 2">
    <name type="scientific">Paenibacillus algicola</name>
    <dbReference type="NCBI Taxonomy" id="2565926"/>
    <lineage>
        <taxon>Bacteria</taxon>
        <taxon>Bacillati</taxon>
        <taxon>Bacillota</taxon>
        <taxon>Bacilli</taxon>
        <taxon>Bacillales</taxon>
        <taxon>Paenibacillaceae</taxon>
        <taxon>Paenibacillus</taxon>
    </lineage>
</organism>
<accession>A0A4V1G3H1</accession>
<dbReference type="AlphaFoldDB" id="A0A4V1G3H1"/>
<protein>
    <submittedName>
        <fullName evidence="1">Uncharacterized protein</fullName>
    </submittedName>
</protein>
<reference evidence="1 2" key="1">
    <citation type="submission" date="2019-05" db="EMBL/GenBank/DDBJ databases">
        <authorList>
            <person name="Chen C."/>
        </authorList>
    </citation>
    <scope>NUCLEOTIDE SEQUENCE [LARGE SCALE GENOMIC DNA]</scope>
    <source>
        <strain evidence="1 2">HB172198</strain>
    </source>
</reference>
<sequence length="48" mass="5227">MINGSFMNDKIAYVMPYRQIAYLRNPGCKKSSAAQAALILEQGGVPIP</sequence>
<name>A0A4V1G3H1_9BACL</name>
<evidence type="ECO:0000313" key="1">
    <source>
        <dbReference type="EMBL" id="QCT01174.1"/>
    </source>
</evidence>
<dbReference type="EMBL" id="CP040396">
    <property type="protein sequence ID" value="QCT01174.1"/>
    <property type="molecule type" value="Genomic_DNA"/>
</dbReference>
<dbReference type="KEGG" id="palo:E6C60_0451"/>
<proteinExistence type="predicted"/>